<evidence type="ECO:0000313" key="3">
    <source>
        <dbReference type="Proteomes" id="UP001576762"/>
    </source>
</evidence>
<keyword evidence="1" id="KW-0560">Oxidoreductase</keyword>
<dbReference type="InterPro" id="IPR016162">
    <property type="entry name" value="Ald_DH_N"/>
</dbReference>
<comment type="caution">
    <text evidence="2">The sequence shown here is derived from an EMBL/GenBank/DDBJ whole genome shotgun (WGS) entry which is preliminary data.</text>
</comment>
<keyword evidence="3" id="KW-1185">Reference proteome</keyword>
<protein>
    <recommendedName>
        <fullName evidence="4">Aldehyde dehydrogenase domain-containing protein</fullName>
    </recommendedName>
</protein>
<organism evidence="2 3">
    <name type="scientific">Marinobacter shengliensis</name>
    <dbReference type="NCBI Taxonomy" id="1389223"/>
    <lineage>
        <taxon>Bacteria</taxon>
        <taxon>Pseudomonadati</taxon>
        <taxon>Pseudomonadota</taxon>
        <taxon>Gammaproteobacteria</taxon>
        <taxon>Pseudomonadales</taxon>
        <taxon>Marinobacteraceae</taxon>
        <taxon>Marinobacter</taxon>
    </lineage>
</organism>
<dbReference type="RefSeq" id="WP_374812958.1">
    <property type="nucleotide sequence ID" value="NZ_JBHFLD010000003.1"/>
</dbReference>
<evidence type="ECO:0000313" key="2">
    <source>
        <dbReference type="EMBL" id="MFB2714645.1"/>
    </source>
</evidence>
<dbReference type="SUPFAM" id="SSF53720">
    <property type="entry name" value="ALDH-like"/>
    <property type="match status" value="1"/>
</dbReference>
<sequence>MDAKTPAPREHVVRKLAQSFESQRRAYLDDPVPSRAERIQHLQALSRLVQDHQDAIVKAISDDFGNRSSTETLFCEIFLVLDGIKDTIGHLLVSALVAWAITTDMRALPRSRNSRRCSNKVF</sequence>
<proteinExistence type="predicted"/>
<name>A0ABV4W399_9GAMM</name>
<evidence type="ECO:0000256" key="1">
    <source>
        <dbReference type="ARBA" id="ARBA00023002"/>
    </source>
</evidence>
<reference evidence="2 3" key="1">
    <citation type="submission" date="2024-09" db="EMBL/GenBank/DDBJ databases">
        <title>Draft genome sequences of 6 high pH adapted Marinobacter shengliensis sp. isolated from Mariana forearc serpentinite mud volcanoes.</title>
        <authorList>
            <person name="Elkassas S."/>
            <person name="Serres M."/>
            <person name="Michael N."/>
            <person name="Amina P."/>
            <person name="Teodora Z."/>
            <person name="Julie H."/>
        </authorList>
    </citation>
    <scope>NUCLEOTIDE SEQUENCE [LARGE SCALE GENOMIC DNA]</scope>
    <source>
        <strain evidence="2 3">EB4</strain>
    </source>
</reference>
<dbReference type="Gene3D" id="3.40.605.10">
    <property type="entry name" value="Aldehyde Dehydrogenase, Chain A, domain 1"/>
    <property type="match status" value="1"/>
</dbReference>
<dbReference type="InterPro" id="IPR016161">
    <property type="entry name" value="Ald_DH/histidinol_DH"/>
</dbReference>
<gene>
    <name evidence="2" type="ORF">ACE05E_04035</name>
</gene>
<dbReference type="Proteomes" id="UP001576762">
    <property type="component" value="Unassembled WGS sequence"/>
</dbReference>
<accession>A0ABV4W399</accession>
<dbReference type="EMBL" id="JBHFLD010000003">
    <property type="protein sequence ID" value="MFB2714645.1"/>
    <property type="molecule type" value="Genomic_DNA"/>
</dbReference>
<evidence type="ECO:0008006" key="4">
    <source>
        <dbReference type="Google" id="ProtNLM"/>
    </source>
</evidence>